<reference evidence="3" key="1">
    <citation type="submission" date="2019-04" db="EMBL/GenBank/DDBJ databases">
        <title>Sequencing of skin fungus with MAO and IRED activity.</title>
        <authorList>
            <person name="Marsaioli A.J."/>
            <person name="Bonatto J.M.C."/>
            <person name="Reis Junior O."/>
        </authorList>
    </citation>
    <scope>NUCLEOTIDE SEQUENCE</scope>
    <source>
        <strain evidence="3">28M1</strain>
    </source>
</reference>
<feature type="compositionally biased region" description="Polar residues" evidence="1">
    <location>
        <begin position="1218"/>
        <end position="1227"/>
    </location>
</feature>
<dbReference type="OrthoDB" id="10258692at2759"/>
<organism evidence="3 4">
    <name type="scientific">Didymella heteroderae</name>
    <dbReference type="NCBI Taxonomy" id="1769908"/>
    <lineage>
        <taxon>Eukaryota</taxon>
        <taxon>Fungi</taxon>
        <taxon>Dikarya</taxon>
        <taxon>Ascomycota</taxon>
        <taxon>Pezizomycotina</taxon>
        <taxon>Dothideomycetes</taxon>
        <taxon>Pleosporomycetidae</taxon>
        <taxon>Pleosporales</taxon>
        <taxon>Pleosporineae</taxon>
        <taxon>Didymellaceae</taxon>
        <taxon>Didymella</taxon>
    </lineage>
</organism>
<dbReference type="SUPFAM" id="SSF46689">
    <property type="entry name" value="Homeodomain-like"/>
    <property type="match status" value="1"/>
</dbReference>
<feature type="compositionally biased region" description="Polar residues" evidence="1">
    <location>
        <begin position="40"/>
        <end position="49"/>
    </location>
</feature>
<feature type="compositionally biased region" description="Basic and acidic residues" evidence="1">
    <location>
        <begin position="939"/>
        <end position="959"/>
    </location>
</feature>
<feature type="compositionally biased region" description="Basic and acidic residues" evidence="1">
    <location>
        <begin position="388"/>
        <end position="400"/>
    </location>
</feature>
<protein>
    <recommendedName>
        <fullName evidence="2">Myb-like domain-containing protein</fullName>
    </recommendedName>
</protein>
<feature type="compositionally biased region" description="Low complexity" evidence="1">
    <location>
        <begin position="476"/>
        <end position="495"/>
    </location>
</feature>
<dbReference type="InterPro" id="IPR001005">
    <property type="entry name" value="SANT/Myb"/>
</dbReference>
<feature type="compositionally biased region" description="Low complexity" evidence="1">
    <location>
        <begin position="1476"/>
        <end position="1488"/>
    </location>
</feature>
<feature type="compositionally biased region" description="Pro residues" evidence="1">
    <location>
        <begin position="257"/>
        <end position="273"/>
    </location>
</feature>
<dbReference type="InterPro" id="IPR009057">
    <property type="entry name" value="Homeodomain-like_sf"/>
</dbReference>
<feature type="compositionally biased region" description="Polar residues" evidence="1">
    <location>
        <begin position="1624"/>
        <end position="1647"/>
    </location>
</feature>
<feature type="compositionally biased region" description="Polar residues" evidence="1">
    <location>
        <begin position="1384"/>
        <end position="1404"/>
    </location>
</feature>
<feature type="compositionally biased region" description="Polar residues" evidence="1">
    <location>
        <begin position="1444"/>
        <end position="1465"/>
    </location>
</feature>
<dbReference type="Gene3D" id="1.10.10.60">
    <property type="entry name" value="Homeodomain-like"/>
    <property type="match status" value="1"/>
</dbReference>
<feature type="compositionally biased region" description="Pro residues" evidence="1">
    <location>
        <begin position="1126"/>
        <end position="1135"/>
    </location>
</feature>
<feature type="compositionally biased region" description="Basic and acidic residues" evidence="1">
    <location>
        <begin position="1110"/>
        <end position="1125"/>
    </location>
</feature>
<name>A0A9P4WUW0_9PLEO</name>
<feature type="compositionally biased region" description="Basic and acidic residues" evidence="1">
    <location>
        <begin position="1707"/>
        <end position="1739"/>
    </location>
</feature>
<feature type="region of interest" description="Disordered" evidence="1">
    <location>
        <begin position="566"/>
        <end position="615"/>
    </location>
</feature>
<feature type="compositionally biased region" description="Polar residues" evidence="1">
    <location>
        <begin position="726"/>
        <end position="737"/>
    </location>
</feature>
<feature type="compositionally biased region" description="Polar residues" evidence="1">
    <location>
        <begin position="1243"/>
        <end position="1266"/>
    </location>
</feature>
<feature type="compositionally biased region" description="Polar residues" evidence="1">
    <location>
        <begin position="143"/>
        <end position="157"/>
    </location>
</feature>
<evidence type="ECO:0000256" key="1">
    <source>
        <dbReference type="SAM" id="MobiDB-lite"/>
    </source>
</evidence>
<sequence length="1780" mass="194688">MSSYRYPDNNRNGRDRSPPYRDRRPSAFGGGYPPRANDSVRPNQDSSNFPPRDVPRGPKSLADAPRGAAPGGPSGAPSTPRDGRGRGFPGRGEPTPLRDAPPLSSGPAPPMTNTHNSWRADPVIPSPSPTSSALAAPVVPSTITAPPTSVVPKNSVPSAPIAPPTGPKADRIPERLTSERPAFDAPTQEGWPGPNGTLRMDPPPSVQAPAPPAASSVPETERTELRASVSRPVNMSQYPARQNPPPSAPSAPSGPAKSPPQGPAPRPRPPPTAPQAVMRANVSPSFSRSSLPSYAPRDTSSSTAPPPPLGPRSGSGDGSISTSPKSLPANIPTGPKADRTSMASRPAPPYAPSERPGFNAPRAPMGGGPKSMQWVRPGLIPNRPTVPTKRELPNDDRERSFGTAPKAPKLDFGNAINVHPQRVQQAQFGSPAFFRPPSEHERLRGRAASAERSLTPSLKPGAIETRRHSDVVMADASPRPVQPPVSAASSAPHALQDSDEDLDLDESDFAESEAKYNKDKAALEAKLIDLSAPHLRATTPLQEIILLSSVTADHLPTPFEEIEQEIVKKEDWPRPQEVRAASPLQPPATHKPIEPLTPRAEDTDDSSSDRKADRSIAPATVALRLRREVSKEPEVLPDLSGLPYLGSGPPTPLSDIEQDRPGLDDSIKFNMLKLYQKNVQPELNEEETLQQYAIKYKLWRQSIRQWDEEREQDDQERQPSAEPSLKATTPDVQSSTMGALLDVPGPTGRRSHASRWATELDLEAVIKESLKTAEEERMGKQDIEPRRSMADPEKEADLPIELSEAEARRRNFVDTNFQREPGQGIFAFHYEPPEDDFTPDEHRVMVANYRDQYAKKWGKLAEILYKECGTERTYKDCINHYYATKWAREYKGKVRGEDGLPVPVTESGRPRRSAAPTFGGMEADFDPNATLPTQGRVRRQIDADGNPEKASRRSKVNKEKGKKVKNQPLAAAPTGSPVKHDRKEKAPGVKAEDEFGKRPVTDLPTPVHVTQHEDLMSDPALSSLRAGHNELPSLSGSIPVSMMDRQKTQPNARPGPSSYWSVSELQDFEKNVAHFGTDWIGFANHMGTKTHIMIKNQYLRMVEGGKSELEQAAKDADARRERGDDPGPPPTPTPAPKRRYESTQSVLPRNLAPAEQNQSPLINPVNLPRNSPPALNQSRFLPQAAGQAKPLVSQAQTMTQPASDLMSQAHGMFPGAQQLPSRSSISTPPVKEEPRYAPPSAIPQAQQTPILQSQHQTRPSFNQPPAQSVAPPKPAQAPRKSNLLSLLNDPEPEEPSRKKATEQGPSSHSTTPSQQAPVAPPPSSSQTSAPRRDVYGESAASQPPYGRSSYAPQSSMPAATPSRSIDLTGEQSQGSRHGPRDGWQQRQQFHPGQSQAQQPVSLPTSHAGLPQPAYNDSRLFGNHRSVFAQHNTPRHNPSPPPMTAYNNSPHLHSRTPSVSGASAQPSRPGIPGAGPAQHAQANSAASSQILQPNPYAQVDPPGAGAPPSGPMGMRPSPHLRTSHVAQQRDVSSRNDHSQAQNTGLTYSNPPTPNEHPAHSSMRGPGSITESYRPRDPRDLHHDLESRNSDRDTSRELSQRTEYLREQLANPHLRSTPVHEDLRYQPQQQDRGYLSQRSHTPLSRNEAGQQPPPLQHPPHSSLGTNNHPLYGQRLSEEPSRFSQPFPRDRGIADRIRQESAQQQQAALNREEQMRREGQMREQEMRDRELRERDAHFRESLMRGNVGQYGRAEQRPPPTGPSGHMDWTSGVNRPPQRDGWQR</sequence>
<dbReference type="EMBL" id="SWKV01000017">
    <property type="protein sequence ID" value="KAF3042175.1"/>
    <property type="molecule type" value="Genomic_DNA"/>
</dbReference>
<comment type="caution">
    <text evidence="3">The sequence shown here is derived from an EMBL/GenBank/DDBJ whole genome shotgun (WGS) entry which is preliminary data.</text>
</comment>
<evidence type="ECO:0000259" key="2">
    <source>
        <dbReference type="SMART" id="SM00717"/>
    </source>
</evidence>
<feature type="compositionally biased region" description="Basic and acidic residues" evidence="1">
    <location>
        <begin position="978"/>
        <end position="1000"/>
    </location>
</feature>
<feature type="region of interest" description="Disordered" evidence="1">
    <location>
        <begin position="1210"/>
        <end position="1780"/>
    </location>
</feature>
<feature type="region of interest" description="Disordered" evidence="1">
    <location>
        <begin position="771"/>
        <end position="795"/>
    </location>
</feature>
<feature type="compositionally biased region" description="Polar residues" evidence="1">
    <location>
        <begin position="1350"/>
        <end position="1375"/>
    </location>
</feature>
<feature type="region of interest" description="Disordered" evidence="1">
    <location>
        <begin position="1110"/>
        <end position="1177"/>
    </location>
</feature>
<evidence type="ECO:0000313" key="4">
    <source>
        <dbReference type="Proteomes" id="UP000758155"/>
    </source>
</evidence>
<dbReference type="SMART" id="SM00717">
    <property type="entry name" value="SANT"/>
    <property type="match status" value="2"/>
</dbReference>
<gene>
    <name evidence="3" type="ORF">E8E12_008399</name>
</gene>
<evidence type="ECO:0000313" key="3">
    <source>
        <dbReference type="EMBL" id="KAF3042175.1"/>
    </source>
</evidence>
<feature type="compositionally biased region" description="Basic and acidic residues" evidence="1">
    <location>
        <begin position="1685"/>
        <end position="1696"/>
    </location>
</feature>
<feature type="compositionally biased region" description="Low complexity" evidence="1">
    <location>
        <begin position="129"/>
        <end position="142"/>
    </location>
</feature>
<feature type="region of interest" description="Disordered" evidence="1">
    <location>
        <begin position="709"/>
        <end position="755"/>
    </location>
</feature>
<feature type="compositionally biased region" description="Pro residues" evidence="1">
    <location>
        <begin position="201"/>
        <end position="212"/>
    </location>
</feature>
<feature type="region of interest" description="Disordered" evidence="1">
    <location>
        <begin position="1"/>
        <end position="412"/>
    </location>
</feature>
<keyword evidence="4" id="KW-1185">Reference proteome</keyword>
<feature type="region of interest" description="Disordered" evidence="1">
    <location>
        <begin position="895"/>
        <end position="1005"/>
    </location>
</feature>
<dbReference type="Proteomes" id="UP000758155">
    <property type="component" value="Unassembled WGS sequence"/>
</dbReference>
<feature type="compositionally biased region" description="Basic and acidic residues" evidence="1">
    <location>
        <begin position="168"/>
        <end position="182"/>
    </location>
</feature>
<feature type="compositionally biased region" description="Polar residues" evidence="1">
    <location>
        <begin position="1537"/>
        <end position="1548"/>
    </location>
</feature>
<feature type="compositionally biased region" description="Basic and acidic residues" evidence="1">
    <location>
        <begin position="566"/>
        <end position="577"/>
    </location>
</feature>
<feature type="domain" description="Myb-like" evidence="2">
    <location>
        <begin position="833"/>
        <end position="887"/>
    </location>
</feature>
<accession>A0A9P4WUW0</accession>
<feature type="compositionally biased region" description="Basic and acidic residues" evidence="1">
    <location>
        <begin position="1571"/>
        <end position="1604"/>
    </location>
</feature>
<feature type="compositionally biased region" description="Low complexity" evidence="1">
    <location>
        <begin position="283"/>
        <end position="303"/>
    </location>
</feature>
<feature type="compositionally biased region" description="Basic and acidic residues" evidence="1">
    <location>
        <begin position="11"/>
        <end position="25"/>
    </location>
</feature>
<feature type="domain" description="Myb-like" evidence="2">
    <location>
        <begin position="1056"/>
        <end position="1104"/>
    </location>
</feature>
<proteinExistence type="predicted"/>
<feature type="region of interest" description="Disordered" evidence="1">
    <location>
        <begin position="429"/>
        <end position="502"/>
    </location>
</feature>
<feature type="region of interest" description="Disordered" evidence="1">
    <location>
        <begin position="640"/>
        <end position="661"/>
    </location>
</feature>